<sequence length="130" mass="14500">MEHEALTGAIIGGAMRVHRTLGPGYVEAVYLRALAWELRLMGHAVDSERRLTVRYRGCAVGVFVPDMIVDDRVIVEIKAVERLVAAHDAQLINYLKTTGIPIGLLLNFGAPRLEVRRRYLGHWRGNGQQG</sequence>
<gene>
    <name evidence="1" type="ORF">rosag_48930</name>
</gene>
<evidence type="ECO:0000313" key="1">
    <source>
        <dbReference type="EMBL" id="GLC28380.1"/>
    </source>
</evidence>
<dbReference type="AlphaFoldDB" id="A0AA37QKS5"/>
<dbReference type="EMBL" id="BRXS01000009">
    <property type="protein sequence ID" value="GLC28380.1"/>
    <property type="molecule type" value="Genomic_DNA"/>
</dbReference>
<dbReference type="Pfam" id="PF13366">
    <property type="entry name" value="PDDEXK_3"/>
    <property type="match status" value="1"/>
</dbReference>
<reference evidence="1" key="1">
    <citation type="submission" date="2022-08" db="EMBL/GenBank/DDBJ databases">
        <title>Draft genome sequencing of Roseisolibacter agri AW1220.</title>
        <authorList>
            <person name="Tobiishi Y."/>
            <person name="Tonouchi A."/>
        </authorList>
    </citation>
    <scope>NUCLEOTIDE SEQUENCE</scope>
    <source>
        <strain evidence="1">AW1220</strain>
    </source>
</reference>
<dbReference type="NCBIfam" id="TIGR04256">
    <property type="entry name" value="GxxExxY"/>
    <property type="match status" value="1"/>
</dbReference>
<proteinExistence type="predicted"/>
<keyword evidence="2" id="KW-1185">Reference proteome</keyword>
<comment type="caution">
    <text evidence="1">The sequence shown here is derived from an EMBL/GenBank/DDBJ whole genome shotgun (WGS) entry which is preliminary data.</text>
</comment>
<dbReference type="InterPro" id="IPR026350">
    <property type="entry name" value="GxxExxY"/>
</dbReference>
<accession>A0AA37QKS5</accession>
<evidence type="ECO:0008006" key="3">
    <source>
        <dbReference type="Google" id="ProtNLM"/>
    </source>
</evidence>
<dbReference type="RefSeq" id="WP_284352775.1">
    <property type="nucleotide sequence ID" value="NZ_BRXS01000009.1"/>
</dbReference>
<name>A0AA37QKS5_9BACT</name>
<protein>
    <recommendedName>
        <fullName evidence="3">GxxExxY protein</fullName>
    </recommendedName>
</protein>
<dbReference type="Proteomes" id="UP001161325">
    <property type="component" value="Unassembled WGS sequence"/>
</dbReference>
<organism evidence="1 2">
    <name type="scientific">Roseisolibacter agri</name>
    <dbReference type="NCBI Taxonomy" id="2014610"/>
    <lineage>
        <taxon>Bacteria</taxon>
        <taxon>Pseudomonadati</taxon>
        <taxon>Gemmatimonadota</taxon>
        <taxon>Gemmatimonadia</taxon>
        <taxon>Gemmatimonadales</taxon>
        <taxon>Gemmatimonadaceae</taxon>
        <taxon>Roseisolibacter</taxon>
    </lineage>
</organism>
<evidence type="ECO:0000313" key="2">
    <source>
        <dbReference type="Proteomes" id="UP001161325"/>
    </source>
</evidence>